<proteinExistence type="predicted"/>
<evidence type="ECO:0000313" key="3">
    <source>
        <dbReference type="Proteomes" id="UP001139485"/>
    </source>
</evidence>
<feature type="transmembrane region" description="Helical" evidence="1">
    <location>
        <begin position="26"/>
        <end position="44"/>
    </location>
</feature>
<feature type="transmembrane region" description="Helical" evidence="1">
    <location>
        <begin position="193"/>
        <end position="212"/>
    </location>
</feature>
<gene>
    <name evidence="2" type="ORF">M8330_13455</name>
</gene>
<keyword evidence="1" id="KW-0812">Transmembrane</keyword>
<dbReference type="EMBL" id="JAMOIL010000016">
    <property type="protein sequence ID" value="MCM0621296.1"/>
    <property type="molecule type" value="Genomic_DNA"/>
</dbReference>
<dbReference type="AlphaFoldDB" id="A0A9X2D8J3"/>
<reference evidence="2" key="1">
    <citation type="submission" date="2022-05" db="EMBL/GenBank/DDBJ databases">
        <authorList>
            <person name="Tuo L."/>
        </authorList>
    </citation>
    <scope>NUCLEOTIDE SEQUENCE</scope>
    <source>
        <strain evidence="2">BSK12Z-4</strain>
    </source>
</reference>
<evidence type="ECO:0000256" key="1">
    <source>
        <dbReference type="SAM" id="Phobius"/>
    </source>
</evidence>
<comment type="caution">
    <text evidence="2">The sequence shown here is derived from an EMBL/GenBank/DDBJ whole genome shotgun (WGS) entry which is preliminary data.</text>
</comment>
<organism evidence="2 3">
    <name type="scientific">Nocardioides bruguierae</name>
    <dbReference type="NCBI Taxonomy" id="2945102"/>
    <lineage>
        <taxon>Bacteria</taxon>
        <taxon>Bacillati</taxon>
        <taxon>Actinomycetota</taxon>
        <taxon>Actinomycetes</taxon>
        <taxon>Propionibacteriales</taxon>
        <taxon>Nocardioidaceae</taxon>
        <taxon>Nocardioides</taxon>
    </lineage>
</organism>
<keyword evidence="3" id="KW-1185">Reference proteome</keyword>
<protein>
    <recommendedName>
        <fullName evidence="4">PH domain-containing protein</fullName>
    </recommendedName>
</protein>
<keyword evidence="1" id="KW-1133">Transmembrane helix</keyword>
<keyword evidence="1" id="KW-0472">Membrane</keyword>
<evidence type="ECO:0000313" key="2">
    <source>
        <dbReference type="EMBL" id="MCM0621296.1"/>
    </source>
</evidence>
<sequence length="213" mass="22267">MSTPPSSAGTSGEHAVERFAPTSGRVTGTIGIAICLLLVVLAVLGAGVSAPVAGIAAVLGVLAWATMLKPRLRIVGDRLVLVNSFETVTVPLAGITSVLVQQVLVVVVGGRKFTSPAAGRSWRQAAKKPRSTRDLAMSPVPGEGLQTDAKVVYADFVEQRIGERANEERGNRGIARRSPEQEALLAEVTRTPAWLEIGLLAVTVVVSVVAFLV</sequence>
<dbReference type="Proteomes" id="UP001139485">
    <property type="component" value="Unassembled WGS sequence"/>
</dbReference>
<feature type="transmembrane region" description="Helical" evidence="1">
    <location>
        <begin position="50"/>
        <end position="68"/>
    </location>
</feature>
<accession>A0A9X2D8J3</accession>
<name>A0A9X2D8J3_9ACTN</name>
<evidence type="ECO:0008006" key="4">
    <source>
        <dbReference type="Google" id="ProtNLM"/>
    </source>
</evidence>
<dbReference type="RefSeq" id="WP_250827752.1">
    <property type="nucleotide sequence ID" value="NZ_JAMOIL010000016.1"/>
</dbReference>